<evidence type="ECO:0000256" key="8">
    <source>
        <dbReference type="SAM" id="MobiDB-lite"/>
    </source>
</evidence>
<evidence type="ECO:0000256" key="1">
    <source>
        <dbReference type="ARBA" id="ARBA00004651"/>
    </source>
</evidence>
<feature type="transmembrane region" description="Helical" evidence="9">
    <location>
        <begin position="357"/>
        <end position="376"/>
    </location>
</feature>
<reference evidence="10 11" key="1">
    <citation type="submission" date="2011-10" db="EMBL/GenBank/DDBJ databases">
        <authorList>
            <person name="Genoscope - CEA"/>
        </authorList>
    </citation>
    <scope>NUCLEOTIDE SEQUENCE [LARGE SCALE GENOMIC DNA]</scope>
    <source>
        <strain evidence="10 11">RCC 1105</strain>
    </source>
</reference>
<evidence type="ECO:0000256" key="5">
    <source>
        <dbReference type="ARBA" id="ARBA00022989"/>
    </source>
</evidence>
<keyword evidence="4 9" id="KW-0812">Transmembrane</keyword>
<dbReference type="KEGG" id="bpg:Bathy07g03540"/>
<evidence type="ECO:0000256" key="7">
    <source>
        <dbReference type="ARBA" id="ARBA00024041"/>
    </source>
</evidence>
<evidence type="ECO:0000313" key="11">
    <source>
        <dbReference type="Proteomes" id="UP000198341"/>
    </source>
</evidence>
<dbReference type="eggNOG" id="KOG1287">
    <property type="taxonomic scope" value="Eukaryota"/>
</dbReference>
<keyword evidence="11" id="KW-1185">Reference proteome</keyword>
<organism evidence="10 11">
    <name type="scientific">Bathycoccus prasinos</name>
    <dbReference type="NCBI Taxonomy" id="41875"/>
    <lineage>
        <taxon>Eukaryota</taxon>
        <taxon>Viridiplantae</taxon>
        <taxon>Chlorophyta</taxon>
        <taxon>Mamiellophyceae</taxon>
        <taxon>Mamiellales</taxon>
        <taxon>Bathycoccaceae</taxon>
        <taxon>Bathycoccus</taxon>
    </lineage>
</organism>
<feature type="transmembrane region" description="Helical" evidence="9">
    <location>
        <begin position="413"/>
        <end position="435"/>
    </location>
</feature>
<dbReference type="Pfam" id="PF13520">
    <property type="entry name" value="AA_permease_2"/>
    <property type="match status" value="1"/>
</dbReference>
<feature type="transmembrane region" description="Helical" evidence="9">
    <location>
        <begin position="259"/>
        <end position="282"/>
    </location>
</feature>
<dbReference type="InterPro" id="IPR002293">
    <property type="entry name" value="AA/rel_permease1"/>
</dbReference>
<dbReference type="Proteomes" id="UP000198341">
    <property type="component" value="Chromosome 7"/>
</dbReference>
<sequence>MTITTSNRHFQHPPVEVGAISPRAAQSKKNSKAIPPIWVVLELACITFFSVAGGPYGFEDAVGAAGAKMVMIGLLVVPFIWSIPLALMTSELSSMFPETGGHIIWVHKAFGTFWSLQNSLWTFYTSALDNALYPVMFVDYLEEILYPETDDELRWQYSMAIKVILLGFVTRVNIKGTDIVGKFAMGFAMFVLAPFLVTIVLGSGRTVQAIAGGTILSKRRKPIEWSKFFAVMFWNTSGFDCAGTCADDIPNPGYTYPRALILAVFMVFATYSIPTLVGLAYVPTTEEWTDGTFVDVADAVGGDKLGDWLGFTGAISATGMLCTLLCTTSRQLAGMSITGLFPKIFNERHPVYGTPQYAIYATSALSLVFTGFNFAMLAEADMLFYCSSTILKFGALVSLRWQMPHAERPFSIPFGNLGLFGVAIPPTLACLSVVLTCQGSCLKIAIPGMVLGVITYYAKGGARAVEHMIPLDEDIVDMTNDSGKGDLNMREFTLDDDGDNSYDDGIDARKNIKIESFSVGEEPYVARSLAKTVSLKSYPTEQNDSFDSDEEVNTNDNNDSRNNAAASKIN</sequence>
<feature type="transmembrane region" description="Helical" evidence="9">
    <location>
        <begin position="180"/>
        <end position="201"/>
    </location>
</feature>
<keyword evidence="2" id="KW-0813">Transport</keyword>
<feature type="region of interest" description="Disordered" evidence="8">
    <location>
        <begin position="537"/>
        <end position="570"/>
    </location>
</feature>
<gene>
    <name evidence="10" type="ORF">Bathy07g03540</name>
</gene>
<keyword evidence="5 9" id="KW-1133">Transmembrane helix</keyword>
<evidence type="ECO:0000313" key="10">
    <source>
        <dbReference type="EMBL" id="CCO66031.1"/>
    </source>
</evidence>
<dbReference type="GO" id="GO:0015203">
    <property type="term" value="F:polyamine transmembrane transporter activity"/>
    <property type="evidence" value="ECO:0007669"/>
    <property type="project" value="UniProtKB-ARBA"/>
</dbReference>
<dbReference type="InterPro" id="IPR044566">
    <property type="entry name" value="RMV1-like"/>
</dbReference>
<accession>K8FE86</accession>
<evidence type="ECO:0000256" key="9">
    <source>
        <dbReference type="SAM" id="Phobius"/>
    </source>
</evidence>
<dbReference type="PANTHER" id="PTHR45826">
    <property type="entry name" value="POLYAMINE TRANSPORTER PUT1"/>
    <property type="match status" value="1"/>
</dbReference>
<evidence type="ECO:0000256" key="2">
    <source>
        <dbReference type="ARBA" id="ARBA00022448"/>
    </source>
</evidence>
<name>K8FE86_9CHLO</name>
<dbReference type="RefSeq" id="XP_007511943.1">
    <property type="nucleotide sequence ID" value="XM_007511881.1"/>
</dbReference>
<dbReference type="PANTHER" id="PTHR45826:SF25">
    <property type="entry name" value="AMINO ACID PERMEASE-LIKE PROTEIN"/>
    <property type="match status" value="1"/>
</dbReference>
<evidence type="ECO:0000256" key="6">
    <source>
        <dbReference type="ARBA" id="ARBA00023136"/>
    </source>
</evidence>
<keyword evidence="3" id="KW-1003">Cell membrane</keyword>
<feature type="compositionally biased region" description="Acidic residues" evidence="8">
    <location>
        <begin position="544"/>
        <end position="553"/>
    </location>
</feature>
<proteinExistence type="inferred from homology"/>
<protein>
    <submittedName>
        <fullName evidence="10">Amino acid permease family protein</fullName>
    </submittedName>
</protein>
<dbReference type="EMBL" id="FO082272">
    <property type="protein sequence ID" value="CCO66031.1"/>
    <property type="molecule type" value="Genomic_DNA"/>
</dbReference>
<feature type="transmembrane region" description="Helical" evidence="9">
    <location>
        <begin position="37"/>
        <end position="58"/>
    </location>
</feature>
<feature type="compositionally biased region" description="Low complexity" evidence="8">
    <location>
        <begin position="554"/>
        <end position="570"/>
    </location>
</feature>
<dbReference type="STRING" id="41875.K8FE86"/>
<comment type="similarity">
    <text evidence="7">Belongs to the amino acid-polyamine-organocation (APC) superfamily. Polyamine:cation symporter (PHS) (TC 2.A.3.12) family.</text>
</comment>
<evidence type="ECO:0000256" key="3">
    <source>
        <dbReference type="ARBA" id="ARBA00022475"/>
    </source>
</evidence>
<dbReference type="OrthoDB" id="5982228at2759"/>
<evidence type="ECO:0000256" key="4">
    <source>
        <dbReference type="ARBA" id="ARBA00022692"/>
    </source>
</evidence>
<dbReference type="Gene3D" id="1.20.1740.10">
    <property type="entry name" value="Amino acid/polyamine transporter I"/>
    <property type="match status" value="1"/>
</dbReference>
<dbReference type="AlphaFoldDB" id="K8FE86"/>
<comment type="subcellular location">
    <subcellularLocation>
        <location evidence="1">Cell membrane</location>
        <topology evidence="1">Multi-pass membrane protein</topology>
    </subcellularLocation>
</comment>
<keyword evidence="6 9" id="KW-0472">Membrane</keyword>
<dbReference type="GeneID" id="19014843"/>
<feature type="transmembrane region" description="Helical" evidence="9">
    <location>
        <begin position="70"/>
        <end position="88"/>
    </location>
</feature>
<dbReference type="GO" id="GO:0005886">
    <property type="term" value="C:plasma membrane"/>
    <property type="evidence" value="ECO:0007669"/>
    <property type="project" value="UniProtKB-SubCell"/>
</dbReference>